<feature type="transmembrane region" description="Helical" evidence="1">
    <location>
        <begin position="75"/>
        <end position="94"/>
    </location>
</feature>
<name>A0A2D3I5I2_9VIRU</name>
<protein>
    <submittedName>
        <fullName evidence="2">ORF383</fullName>
    </submittedName>
</protein>
<organism evidence="2">
    <name type="scientific">White spot syndrome virus</name>
    <dbReference type="NCBI Taxonomy" id="342409"/>
    <lineage>
        <taxon>Viruses</taxon>
        <taxon>Viruses incertae sedis</taxon>
        <taxon>Naldaviricetes</taxon>
        <taxon>Nimaviridae</taxon>
        <taxon>Whispovirus</taxon>
    </lineage>
</organism>
<keyword evidence="1" id="KW-1133">Transmembrane helix</keyword>
<feature type="transmembrane region" description="Helical" evidence="1">
    <location>
        <begin position="36"/>
        <end position="55"/>
    </location>
</feature>
<keyword evidence="1" id="KW-0472">Membrane</keyword>
<dbReference type="EMBL" id="MF768985">
    <property type="protein sequence ID" value="ATU83661.1"/>
    <property type="molecule type" value="Genomic_DNA"/>
</dbReference>
<dbReference type="Proteomes" id="UP000267516">
    <property type="component" value="Segment"/>
</dbReference>
<sequence length="99" mass="11353">MRPVRVRNMIGEIACQDLCFSKTFPLVLDKSSQGTANYSTLMACICQNTALSLLLFRRIDNFLVEVKPKRAITSFMFQLVFRNFIGLVSFIIIIREKVT</sequence>
<evidence type="ECO:0000313" key="2">
    <source>
        <dbReference type="EMBL" id="ATU83661.1"/>
    </source>
</evidence>
<keyword evidence="1" id="KW-0812">Transmembrane</keyword>
<accession>A0A2D3I5I2</accession>
<proteinExistence type="predicted"/>
<reference evidence="2" key="1">
    <citation type="journal article" date="2018" name="Aquaculture">
        <title>Complete genome sequence of a white spot syndrome virus associated with a disease incursion in Australia.</title>
        <authorList>
            <person name="Oakey J."/>
            <person name="Smith C.S."/>
        </authorList>
    </citation>
    <scope>NUCLEOTIDE SEQUENCE [LARGE SCALE GENOMIC DNA]</scope>
    <source>
        <strain evidence="2">WSSV-AU</strain>
    </source>
</reference>
<evidence type="ECO:0000256" key="1">
    <source>
        <dbReference type="SAM" id="Phobius"/>
    </source>
</evidence>